<dbReference type="InterPro" id="IPR003825">
    <property type="entry name" value="Colicin-V_CvpA"/>
</dbReference>
<comment type="caution">
    <text evidence="7">The sequence shown here is derived from an EMBL/GenBank/DDBJ whole genome shotgun (WGS) entry which is preliminary data.</text>
</comment>
<evidence type="ECO:0000256" key="4">
    <source>
        <dbReference type="ARBA" id="ARBA00023136"/>
    </source>
</evidence>
<dbReference type="Pfam" id="PF02674">
    <property type="entry name" value="Colicin_V"/>
    <property type="match status" value="1"/>
</dbReference>
<keyword evidence="2 5" id="KW-0812">Transmembrane</keyword>
<dbReference type="GO" id="GO:0016020">
    <property type="term" value="C:membrane"/>
    <property type="evidence" value="ECO:0007669"/>
    <property type="project" value="UniProtKB-SubCell"/>
</dbReference>
<reference evidence="7 8" key="1">
    <citation type="journal article" date="2016" name="Nat. Commun.">
        <title>Thousands of microbial genomes shed light on interconnected biogeochemical processes in an aquifer system.</title>
        <authorList>
            <person name="Anantharaman K."/>
            <person name="Brown C.T."/>
            <person name="Hug L.A."/>
            <person name="Sharon I."/>
            <person name="Castelle C.J."/>
            <person name="Probst A.J."/>
            <person name="Thomas B.C."/>
            <person name="Singh A."/>
            <person name="Wilkins M.J."/>
            <person name="Karaoz U."/>
            <person name="Brodie E.L."/>
            <person name="Williams K.H."/>
            <person name="Hubbard S.S."/>
            <person name="Banfield J.F."/>
        </authorList>
    </citation>
    <scope>NUCLEOTIDE SEQUENCE [LARGE SCALE GENOMIC DNA]</scope>
</reference>
<organism evidence="7 8">
    <name type="scientific">Candidatus Roizmanbacteria bacterium RIFCSPLOWO2_01_FULL_37_16</name>
    <dbReference type="NCBI Taxonomy" id="1802058"/>
    <lineage>
        <taxon>Bacteria</taxon>
        <taxon>Candidatus Roizmaniibacteriota</taxon>
    </lineage>
</organism>
<dbReference type="GO" id="GO:0009403">
    <property type="term" value="P:toxin biosynthetic process"/>
    <property type="evidence" value="ECO:0007669"/>
    <property type="project" value="InterPro"/>
</dbReference>
<feature type="domain" description="SCP" evidence="6">
    <location>
        <begin position="214"/>
        <end position="329"/>
    </location>
</feature>
<comment type="subcellular location">
    <subcellularLocation>
        <location evidence="1">Membrane</location>
        <topology evidence="1">Multi-pass membrane protein</topology>
    </subcellularLocation>
</comment>
<dbReference type="Proteomes" id="UP000178040">
    <property type="component" value="Unassembled WGS sequence"/>
</dbReference>
<evidence type="ECO:0000256" key="1">
    <source>
        <dbReference type="ARBA" id="ARBA00004141"/>
    </source>
</evidence>
<evidence type="ECO:0000313" key="8">
    <source>
        <dbReference type="Proteomes" id="UP000178040"/>
    </source>
</evidence>
<dbReference type="PANTHER" id="PTHR31157">
    <property type="entry name" value="SCP DOMAIN-CONTAINING PROTEIN"/>
    <property type="match status" value="1"/>
</dbReference>
<gene>
    <name evidence="7" type="ORF">A3B40_01525</name>
</gene>
<feature type="transmembrane region" description="Helical" evidence="5">
    <location>
        <begin position="75"/>
        <end position="97"/>
    </location>
</feature>
<keyword evidence="4 5" id="KW-0472">Membrane</keyword>
<dbReference type="Pfam" id="PF00188">
    <property type="entry name" value="CAP"/>
    <property type="match status" value="1"/>
</dbReference>
<protein>
    <recommendedName>
        <fullName evidence="6">SCP domain-containing protein</fullName>
    </recommendedName>
</protein>
<dbReference type="InterPro" id="IPR014044">
    <property type="entry name" value="CAP_dom"/>
</dbReference>
<sequence>MIEQFLEKYSLRGNWIDLAFVILILYFILTQKGFINTFLEVVAFVFSLIFSYKFYAFFAKLLILNFSFPKGIAQASGFFIAWFIAEIIFSVISLRLLAKLLEKFQKHPLNISLGVLAAVVQAATIFLFFVSLVFAFPVRGQVKQALLDSRSGPFFVNLSRSTEKYIKNIFGGAVNETLNFLTIKPQSNESVDLGIKPAEKQLSFDTESEVTMFNSVNRERIQRGLNPLTFDYQIRDVAREYAMEMFVNGFFSHNSEVDGSTPADRADRKEISYTVIGENLAFAPDVYIAHSGLMNSEGHRANILSEEFGKVGIGVVDGGIYGKMFVQEFTN</sequence>
<dbReference type="AlphaFoldDB" id="A0A1F7ILS2"/>
<proteinExistence type="predicted"/>
<dbReference type="PANTHER" id="PTHR31157:SF1">
    <property type="entry name" value="SCP DOMAIN-CONTAINING PROTEIN"/>
    <property type="match status" value="1"/>
</dbReference>
<dbReference type="EMBL" id="MGAI01000031">
    <property type="protein sequence ID" value="OGK44298.1"/>
    <property type="molecule type" value="Genomic_DNA"/>
</dbReference>
<dbReference type="InterPro" id="IPR035940">
    <property type="entry name" value="CAP_sf"/>
</dbReference>
<dbReference type="Gene3D" id="3.40.33.10">
    <property type="entry name" value="CAP"/>
    <property type="match status" value="1"/>
</dbReference>
<dbReference type="SUPFAM" id="SSF55797">
    <property type="entry name" value="PR-1-like"/>
    <property type="match status" value="1"/>
</dbReference>
<evidence type="ECO:0000259" key="6">
    <source>
        <dbReference type="Pfam" id="PF00188"/>
    </source>
</evidence>
<feature type="transmembrane region" description="Helical" evidence="5">
    <location>
        <begin position="41"/>
        <end position="63"/>
    </location>
</feature>
<evidence type="ECO:0000256" key="5">
    <source>
        <dbReference type="SAM" id="Phobius"/>
    </source>
</evidence>
<feature type="transmembrane region" description="Helical" evidence="5">
    <location>
        <begin position="109"/>
        <end position="136"/>
    </location>
</feature>
<accession>A0A1F7ILS2</accession>
<dbReference type="CDD" id="cd05379">
    <property type="entry name" value="CAP_bacterial"/>
    <property type="match status" value="1"/>
</dbReference>
<evidence type="ECO:0000256" key="3">
    <source>
        <dbReference type="ARBA" id="ARBA00022989"/>
    </source>
</evidence>
<evidence type="ECO:0000313" key="7">
    <source>
        <dbReference type="EMBL" id="OGK44298.1"/>
    </source>
</evidence>
<evidence type="ECO:0000256" key="2">
    <source>
        <dbReference type="ARBA" id="ARBA00022692"/>
    </source>
</evidence>
<feature type="transmembrane region" description="Helical" evidence="5">
    <location>
        <begin position="12"/>
        <end position="29"/>
    </location>
</feature>
<keyword evidence="3 5" id="KW-1133">Transmembrane helix</keyword>
<name>A0A1F7ILS2_9BACT</name>